<evidence type="ECO:0000259" key="12">
    <source>
        <dbReference type="PROSITE" id="PS50114"/>
    </source>
</evidence>
<keyword evidence="6" id="KW-0534">Nitrate assimilation</keyword>
<sequence length="1399" mass="151926">MSGTGARSSQMYTEDPCEQFSIRWDRGNERGPSSLIPYPGTMTTGRTESQTISPLFSTAQDETAASPISSFDGSLIGDASQLKEAPSSELPETPIPSQSSDASRLQALSRLPPVVSAQVISTPFSATQSDDAGSSNLSHPSSDLLSQSNETISSTPPNSNCNIFTTTVPPSEDPFNSPVQIPGVSPPTFVYPHSASIISDVFRERYREILNIFRQNAEEHPRLRDHVQQIDYTLKMCGPSVEKSHPSILVFCRQSEFSSLHSLLNSKHLKRQYCLRESSPKYFWKSWRNSPMMVPEESHKPLFKLYFWRQARLRTLLWCAKTSVFIGSDVMPTPVESHSLLHSRLTLCGSIISVSQDRRKTSTLGCVIQVGSEFYGLTAAHAVRQSRAYPTLPLNSHTDEELGAALDGSMASHVLENWRNPFMVGKDAQAVELDDYSPSEVAVDESVEDADFVTDVEYDDLLEDDDDHGDDSNDFDGPSDPGDSVHEDYLTSATQEGMIETQAMFSIEYGQGASKALDFDWALISLPERGQWRPNAFMSTADPSRPLFLSEIATALPEKETAVLIVTSGNVIKLGRLQPVPSFLGGINDNRPSIVWSVIVPKLNGLTHGDSGSIVIDARTNVVYGHVVASNPLGEIYISPIGATLEQIQSHFPGSKVSLPDPLMLLTGLASFGHETIGKLGLGQSAGHQADSPVPHSSIKEESDPGKLARSSAKAAPSRPLAGPSIPVVISQSTDGHELRKQKEQEKPRRHRTSIVGPSDIADLGGTSKQKVTQPNLMELDVVTGPENVPLPASLVPIPPSESTRQADKKPFSSVTFQQSSGFIPLESVAASSYDQRDQAVFGYDIGDFLFASPLDSSRMESNLATFSFFPTQSPFQSPVLTPDPTKGEIDNFSFKSMDIRHQGFLPDAPEKDNSPTATVSELLPSTTTANRLAHIHSSKHEVAQPGDQVHPHVLPMIQENMSTLAADEHKGEGRAAANRHVSTQSNVPIEQSRLTRGNESVPTTCTNCFTQTTPLWRRNPEGQPLCNACGLFLKLHGVVRPLSLTTDVIKKRNRGSSARTRILSARKTANIHEPSNTVTTNNTRDSTSSWSAWSEPAEESPASSTSPTSHYDNTSSPSSLKGVAPVAEPPAASKAFPGAPLMPGVARKSQSHHGKSDMDTAETINIHDPADLVTMQAGTTAGPQEWECLYVTNAIASLRAITRLILAIQVRSQRAVQLVTDHGADITIPVERDGQHITPILQAAACLSPEEVEILRHLLTDASSKEKMSGDISLAHISAFHGYYDSLRLVLGYAADANAADVEGRTPLHLAARHSHPNCISILLAHGANVNAKANDRSTPLHESASSADEDCVWLLLDAGADMLVRRDRGRMQPPIDVMREKLRLEEDEDGKKGIYGP</sequence>
<dbReference type="InterPro" id="IPR013088">
    <property type="entry name" value="Znf_NHR/GATA"/>
</dbReference>
<evidence type="ECO:0000256" key="3">
    <source>
        <dbReference type="ARBA" id="ARBA00022771"/>
    </source>
</evidence>
<dbReference type="GO" id="GO:0005634">
    <property type="term" value="C:nucleus"/>
    <property type="evidence" value="ECO:0007669"/>
    <property type="project" value="UniProtKB-SubCell"/>
</dbReference>
<evidence type="ECO:0000313" key="14">
    <source>
        <dbReference type="Proteomes" id="UP000544331"/>
    </source>
</evidence>
<dbReference type="FunFam" id="3.30.50.10:FF:000007">
    <property type="entry name" value="Nitrogen regulatory AreA, N-terminal"/>
    <property type="match status" value="1"/>
</dbReference>
<keyword evidence="7" id="KW-0804">Transcription</keyword>
<dbReference type="GO" id="GO:0000122">
    <property type="term" value="P:negative regulation of transcription by RNA polymerase II"/>
    <property type="evidence" value="ECO:0007669"/>
    <property type="project" value="TreeGrafter"/>
</dbReference>
<dbReference type="SMART" id="SM00248">
    <property type="entry name" value="ANK"/>
    <property type="match status" value="5"/>
</dbReference>
<dbReference type="PROSITE" id="PS50088">
    <property type="entry name" value="ANK_REPEAT"/>
    <property type="match status" value="2"/>
</dbReference>
<gene>
    <name evidence="13" type="ORF">FMUND_463</name>
</gene>
<dbReference type="GO" id="GO:0000981">
    <property type="term" value="F:DNA-binding transcription factor activity, RNA polymerase II-specific"/>
    <property type="evidence" value="ECO:0007669"/>
    <property type="project" value="TreeGrafter"/>
</dbReference>
<evidence type="ECO:0000256" key="6">
    <source>
        <dbReference type="ARBA" id="ARBA00023063"/>
    </source>
</evidence>
<feature type="region of interest" description="Disordered" evidence="11">
    <location>
        <begin position="461"/>
        <end position="487"/>
    </location>
</feature>
<evidence type="ECO:0000256" key="10">
    <source>
        <dbReference type="PROSITE-ProRule" id="PRU00094"/>
    </source>
</evidence>
<feature type="compositionally biased region" description="Polar residues" evidence="11">
    <location>
        <begin position="1074"/>
        <end position="1086"/>
    </location>
</feature>
<evidence type="ECO:0000256" key="7">
    <source>
        <dbReference type="ARBA" id="ARBA00023163"/>
    </source>
</evidence>
<feature type="region of interest" description="Disordered" evidence="11">
    <location>
        <begin position="1"/>
        <end position="103"/>
    </location>
</feature>
<dbReference type="GO" id="GO:0045944">
    <property type="term" value="P:positive regulation of transcription by RNA polymerase II"/>
    <property type="evidence" value="ECO:0007669"/>
    <property type="project" value="TreeGrafter"/>
</dbReference>
<comment type="subcellular location">
    <subcellularLocation>
        <location evidence="1">Nucleus</location>
    </subcellularLocation>
</comment>
<proteinExistence type="predicted"/>
<keyword evidence="8" id="KW-0539">Nucleus</keyword>
<feature type="compositionally biased region" description="Basic and acidic residues" evidence="11">
    <location>
        <begin position="698"/>
        <end position="707"/>
    </location>
</feature>
<evidence type="ECO:0000256" key="11">
    <source>
        <dbReference type="SAM" id="MobiDB-lite"/>
    </source>
</evidence>
<dbReference type="PROSITE" id="PS50114">
    <property type="entry name" value="GATA_ZN_FINGER_2"/>
    <property type="match status" value="1"/>
</dbReference>
<dbReference type="OrthoDB" id="515401at2759"/>
<comment type="caution">
    <text evidence="13">The sequence shown here is derived from an EMBL/GenBank/DDBJ whole genome shotgun (WGS) entry which is preliminary data.</text>
</comment>
<feature type="region of interest" description="Disordered" evidence="11">
    <location>
        <begin position="125"/>
        <end position="161"/>
    </location>
</feature>
<feature type="compositionally biased region" description="Acidic residues" evidence="11">
    <location>
        <begin position="461"/>
        <end position="474"/>
    </location>
</feature>
<feature type="compositionally biased region" description="Polar residues" evidence="11">
    <location>
        <begin position="41"/>
        <end position="72"/>
    </location>
</feature>
<feature type="compositionally biased region" description="Polar residues" evidence="11">
    <location>
        <begin position="1111"/>
        <end position="1120"/>
    </location>
</feature>
<dbReference type="InterPro" id="IPR000679">
    <property type="entry name" value="Znf_GATA"/>
</dbReference>
<dbReference type="GO" id="GO:0000978">
    <property type="term" value="F:RNA polymerase II cis-regulatory region sequence-specific DNA binding"/>
    <property type="evidence" value="ECO:0007669"/>
    <property type="project" value="TreeGrafter"/>
</dbReference>
<dbReference type="Pfam" id="PF00320">
    <property type="entry name" value="GATA"/>
    <property type="match status" value="1"/>
</dbReference>
<dbReference type="InterPro" id="IPR036770">
    <property type="entry name" value="Ankyrin_rpt-contain_sf"/>
</dbReference>
<dbReference type="InterPro" id="IPR002110">
    <property type="entry name" value="Ankyrin_rpt"/>
</dbReference>
<dbReference type="SUPFAM" id="SSF48403">
    <property type="entry name" value="Ankyrin repeat"/>
    <property type="match status" value="1"/>
</dbReference>
<evidence type="ECO:0000256" key="1">
    <source>
        <dbReference type="ARBA" id="ARBA00004123"/>
    </source>
</evidence>
<feature type="domain" description="GATA-type" evidence="12">
    <location>
        <begin position="1000"/>
        <end position="1053"/>
    </location>
</feature>
<evidence type="ECO:0000256" key="2">
    <source>
        <dbReference type="ARBA" id="ARBA00022723"/>
    </source>
</evidence>
<dbReference type="GO" id="GO:0008270">
    <property type="term" value="F:zinc ion binding"/>
    <property type="evidence" value="ECO:0007669"/>
    <property type="project" value="UniProtKB-KW"/>
</dbReference>
<feature type="region of interest" description="Disordered" evidence="11">
    <location>
        <begin position="1054"/>
        <end position="1160"/>
    </location>
</feature>
<feature type="region of interest" description="Disordered" evidence="11">
    <location>
        <begin position="683"/>
        <end position="769"/>
    </location>
</feature>
<keyword evidence="3 10" id="KW-0863">Zinc-finger</keyword>
<feature type="compositionally biased region" description="Low complexity" evidence="11">
    <location>
        <begin position="1087"/>
        <end position="1110"/>
    </location>
</feature>
<evidence type="ECO:0000256" key="4">
    <source>
        <dbReference type="ARBA" id="ARBA00022833"/>
    </source>
</evidence>
<keyword evidence="2" id="KW-0479">Metal-binding</keyword>
<accession>A0A8H5Z830</accession>
<keyword evidence="5" id="KW-0805">Transcription regulation</keyword>
<protein>
    <submittedName>
        <fullName evidence="13">Ankyrin repeat domain-containing protein</fullName>
    </submittedName>
</protein>
<reference evidence="13 14" key="1">
    <citation type="submission" date="2020-05" db="EMBL/GenBank/DDBJ databases">
        <title>Identification and distribution of gene clusters putatively required for synthesis of sphingolipid metabolism inhibitors in phylogenetically diverse species of the filamentous fungus Fusarium.</title>
        <authorList>
            <person name="Kim H.-S."/>
            <person name="Busman M."/>
            <person name="Brown D.W."/>
            <person name="Divon H."/>
            <person name="Uhlig S."/>
            <person name="Proctor R.H."/>
        </authorList>
    </citation>
    <scope>NUCLEOTIDE SEQUENCE [LARGE SCALE GENOMIC DNA]</scope>
    <source>
        <strain evidence="13 14">NRRL 66235</strain>
    </source>
</reference>
<feature type="compositionally biased region" description="Polar residues" evidence="11">
    <location>
        <begin position="1"/>
        <end position="12"/>
    </location>
</feature>
<dbReference type="SMART" id="SM00401">
    <property type="entry name" value="ZnF_GATA"/>
    <property type="match status" value="1"/>
</dbReference>
<dbReference type="InterPro" id="IPR039355">
    <property type="entry name" value="Transcription_factor_GATA"/>
</dbReference>
<feature type="compositionally biased region" description="Low complexity" evidence="11">
    <location>
        <begin position="708"/>
        <end position="722"/>
    </location>
</feature>
<evidence type="ECO:0000256" key="5">
    <source>
        <dbReference type="ARBA" id="ARBA00023015"/>
    </source>
</evidence>
<feature type="compositionally biased region" description="Basic and acidic residues" evidence="11">
    <location>
        <begin position="735"/>
        <end position="747"/>
    </location>
</feature>
<dbReference type="Proteomes" id="UP000544331">
    <property type="component" value="Unassembled WGS sequence"/>
</dbReference>
<dbReference type="PRINTS" id="PR00619">
    <property type="entry name" value="GATAZNFINGER"/>
</dbReference>
<dbReference type="Pfam" id="PF12796">
    <property type="entry name" value="Ank_2"/>
    <property type="match status" value="1"/>
</dbReference>
<dbReference type="PANTHER" id="PTHR10071:SF281">
    <property type="entry name" value="BOX A-BINDING FACTOR-RELATED"/>
    <property type="match status" value="1"/>
</dbReference>
<keyword evidence="14" id="KW-1185">Reference proteome</keyword>
<feature type="repeat" description="ANK" evidence="9">
    <location>
        <begin position="1304"/>
        <end position="1336"/>
    </location>
</feature>
<evidence type="ECO:0000256" key="8">
    <source>
        <dbReference type="ARBA" id="ARBA00023242"/>
    </source>
</evidence>
<dbReference type="PROSITE" id="PS00344">
    <property type="entry name" value="GATA_ZN_FINGER_1"/>
    <property type="match status" value="1"/>
</dbReference>
<name>A0A8H5Z830_9HYPO</name>
<keyword evidence="9" id="KW-0040">ANK repeat</keyword>
<dbReference type="Gene3D" id="3.30.50.10">
    <property type="entry name" value="Erythroid Transcription Factor GATA-1, subunit A"/>
    <property type="match status" value="1"/>
</dbReference>
<organism evidence="13 14">
    <name type="scientific">Fusarium mundagurra</name>
    <dbReference type="NCBI Taxonomy" id="1567541"/>
    <lineage>
        <taxon>Eukaryota</taxon>
        <taxon>Fungi</taxon>
        <taxon>Dikarya</taxon>
        <taxon>Ascomycota</taxon>
        <taxon>Pezizomycotina</taxon>
        <taxon>Sordariomycetes</taxon>
        <taxon>Hypocreomycetidae</taxon>
        <taxon>Hypocreales</taxon>
        <taxon>Nectriaceae</taxon>
        <taxon>Fusarium</taxon>
        <taxon>Fusarium fujikuroi species complex</taxon>
    </lineage>
</organism>
<keyword evidence="4" id="KW-0862">Zinc</keyword>
<dbReference type="EMBL" id="JAAOAN010000025">
    <property type="protein sequence ID" value="KAF5724786.1"/>
    <property type="molecule type" value="Genomic_DNA"/>
</dbReference>
<dbReference type="Gene3D" id="1.25.40.20">
    <property type="entry name" value="Ankyrin repeat-containing domain"/>
    <property type="match status" value="1"/>
</dbReference>
<dbReference type="PROSITE" id="PS50297">
    <property type="entry name" value="ANK_REP_REGION"/>
    <property type="match status" value="2"/>
</dbReference>
<feature type="repeat" description="ANK" evidence="9">
    <location>
        <begin position="1337"/>
        <end position="1369"/>
    </location>
</feature>
<dbReference type="CDD" id="cd00202">
    <property type="entry name" value="ZnF_GATA"/>
    <property type="match status" value="1"/>
</dbReference>
<dbReference type="SUPFAM" id="SSF57716">
    <property type="entry name" value="Glucocorticoid receptor-like (DNA-binding domain)"/>
    <property type="match status" value="1"/>
</dbReference>
<evidence type="ECO:0000256" key="9">
    <source>
        <dbReference type="PROSITE-ProRule" id="PRU00023"/>
    </source>
</evidence>
<evidence type="ECO:0000313" key="13">
    <source>
        <dbReference type="EMBL" id="KAF5724786.1"/>
    </source>
</evidence>
<dbReference type="PANTHER" id="PTHR10071">
    <property type="entry name" value="TRANSCRIPTION FACTOR GATA FAMILY MEMBER"/>
    <property type="match status" value="1"/>
</dbReference>